<dbReference type="EMBL" id="LAZR01016569">
    <property type="protein sequence ID" value="KKM03936.1"/>
    <property type="molecule type" value="Genomic_DNA"/>
</dbReference>
<organism evidence="1">
    <name type="scientific">marine sediment metagenome</name>
    <dbReference type="NCBI Taxonomy" id="412755"/>
    <lineage>
        <taxon>unclassified sequences</taxon>
        <taxon>metagenomes</taxon>
        <taxon>ecological metagenomes</taxon>
    </lineage>
</organism>
<comment type="caution">
    <text evidence="1">The sequence shown here is derived from an EMBL/GenBank/DDBJ whole genome shotgun (WGS) entry which is preliminary data.</text>
</comment>
<proteinExistence type="predicted"/>
<name>A0A0F9JDN5_9ZZZZ</name>
<sequence>MSDVRDAIEFWESVLKQHRYLMSISTVTLVELTIKLLKEKRNE</sequence>
<protein>
    <submittedName>
        <fullName evidence="1">Uncharacterized protein</fullName>
    </submittedName>
</protein>
<gene>
    <name evidence="1" type="ORF">LCGC14_1769380</name>
</gene>
<reference evidence="1" key="1">
    <citation type="journal article" date="2015" name="Nature">
        <title>Complex archaea that bridge the gap between prokaryotes and eukaryotes.</title>
        <authorList>
            <person name="Spang A."/>
            <person name="Saw J.H."/>
            <person name="Jorgensen S.L."/>
            <person name="Zaremba-Niedzwiedzka K."/>
            <person name="Martijn J."/>
            <person name="Lind A.E."/>
            <person name="van Eijk R."/>
            <person name="Schleper C."/>
            <person name="Guy L."/>
            <person name="Ettema T.J."/>
        </authorList>
    </citation>
    <scope>NUCLEOTIDE SEQUENCE</scope>
</reference>
<evidence type="ECO:0000313" key="1">
    <source>
        <dbReference type="EMBL" id="KKM03936.1"/>
    </source>
</evidence>
<accession>A0A0F9JDN5</accession>
<dbReference type="AlphaFoldDB" id="A0A0F9JDN5"/>